<evidence type="ECO:0000313" key="1">
    <source>
        <dbReference type="EMBL" id="QLI05756.1"/>
    </source>
</evidence>
<keyword evidence="2" id="KW-1185">Reference proteome</keyword>
<dbReference type="Proteomes" id="UP000509414">
    <property type="component" value="Chromosome"/>
</dbReference>
<dbReference type="EMBL" id="CP049075">
    <property type="protein sequence ID" value="QLI05756.1"/>
    <property type="molecule type" value="Genomic_DNA"/>
</dbReference>
<name>A0A7H9CI21_9BACT</name>
<dbReference type="KEGG" id="cinf:CINF_1270"/>
<evidence type="ECO:0000313" key="2">
    <source>
        <dbReference type="Proteomes" id="UP000509414"/>
    </source>
</evidence>
<proteinExistence type="predicted"/>
<dbReference type="RefSeq" id="WP_179974933.1">
    <property type="nucleotide sequence ID" value="NZ_CP049075.1"/>
</dbReference>
<sequence>MSFIDATNKEKIFSKLKTEIKNTIDAKKYHLGRVMRENLKNKAQDKNVSENDITYKLLYELAEEEVEFLMADVEWYKILLEKEKSKKWYKKLWESVKNEFSKRD</sequence>
<organism evidence="1 2">
    <name type="scientific">Candidatus Campylobacter infans</name>
    <dbReference type="NCBI Taxonomy" id="2561898"/>
    <lineage>
        <taxon>Bacteria</taxon>
        <taxon>Pseudomonadati</taxon>
        <taxon>Campylobacterota</taxon>
        <taxon>Epsilonproteobacteria</taxon>
        <taxon>Campylobacterales</taxon>
        <taxon>Campylobacteraceae</taxon>
        <taxon>Campylobacter</taxon>
    </lineage>
</organism>
<dbReference type="AlphaFoldDB" id="A0A7H9CI21"/>
<gene>
    <name evidence="1" type="ORF">CINF_1270</name>
</gene>
<protein>
    <submittedName>
        <fullName evidence="1">Uncharacterized protein</fullName>
    </submittedName>
</protein>
<accession>A0A7H9CI21</accession>
<reference evidence="1 2" key="1">
    <citation type="submission" date="2020-02" db="EMBL/GenBank/DDBJ databases">
        <title>Complete genome sequence of the novel Campylobacter species Candidatus Campylobacter infans.</title>
        <authorList>
            <person name="Duim B."/>
            <person name="Zomer A."/>
            <person name="van der Graaf L."/>
            <person name="Wagenaar J."/>
        </authorList>
    </citation>
    <scope>NUCLEOTIDE SEQUENCE [LARGE SCALE GENOMIC DNA]</scope>
    <source>
        <strain evidence="1 2">19S00001</strain>
    </source>
</reference>